<dbReference type="PANTHER" id="PTHR46148">
    <property type="entry name" value="CHROMO DOMAIN-CONTAINING PROTEIN"/>
    <property type="match status" value="1"/>
</dbReference>
<dbReference type="OrthoDB" id="1224824at2759"/>
<dbReference type="EMBL" id="SSTE01001686">
    <property type="protein sequence ID" value="KAA0065317.1"/>
    <property type="molecule type" value="Genomic_DNA"/>
</dbReference>
<proteinExistence type="predicted"/>
<gene>
    <name evidence="2" type="ORF">E6C27_scaffold1343G00110</name>
</gene>
<feature type="domain" description="Tf2-1-like SH3-like" evidence="1">
    <location>
        <begin position="52"/>
        <end position="101"/>
    </location>
</feature>
<dbReference type="AlphaFoldDB" id="A0A5A7VE02"/>
<comment type="caution">
    <text evidence="2">The sequence shown here is derived from an EMBL/GenBank/DDBJ whole genome shotgun (WGS) entry which is preliminary data.</text>
</comment>
<protein>
    <recommendedName>
        <fullName evidence="1">Tf2-1-like SH3-like domain-containing protein</fullName>
    </recommendedName>
</protein>
<dbReference type="Pfam" id="PF24626">
    <property type="entry name" value="SH3_Tf2-1"/>
    <property type="match status" value="1"/>
</dbReference>
<sequence>MPVSIVSNRDPRFPSKLWPSLQKALVTKLKFSSAFHPDTGGQSQRTIQGVLHFDRKGKLSPRYIGSYVIVERVGLVAYRVKLLLELTQIHNMFHVSMLRKYISYPYRVLEAQPVELREELSYEERASIKEQNHVTHEGPLETSRS</sequence>
<name>A0A5A7VE02_CUCMM</name>
<evidence type="ECO:0000313" key="3">
    <source>
        <dbReference type="Proteomes" id="UP000321393"/>
    </source>
</evidence>
<dbReference type="PANTHER" id="PTHR46148:SF57">
    <property type="entry name" value="OS12G0499874 PROTEIN"/>
    <property type="match status" value="1"/>
</dbReference>
<evidence type="ECO:0000259" key="1">
    <source>
        <dbReference type="Pfam" id="PF24626"/>
    </source>
</evidence>
<organism evidence="2 3">
    <name type="scientific">Cucumis melo var. makuwa</name>
    <name type="common">Oriental melon</name>
    <dbReference type="NCBI Taxonomy" id="1194695"/>
    <lineage>
        <taxon>Eukaryota</taxon>
        <taxon>Viridiplantae</taxon>
        <taxon>Streptophyta</taxon>
        <taxon>Embryophyta</taxon>
        <taxon>Tracheophyta</taxon>
        <taxon>Spermatophyta</taxon>
        <taxon>Magnoliopsida</taxon>
        <taxon>eudicotyledons</taxon>
        <taxon>Gunneridae</taxon>
        <taxon>Pentapetalae</taxon>
        <taxon>rosids</taxon>
        <taxon>fabids</taxon>
        <taxon>Cucurbitales</taxon>
        <taxon>Cucurbitaceae</taxon>
        <taxon>Benincaseae</taxon>
        <taxon>Cucumis</taxon>
    </lineage>
</organism>
<dbReference type="InterPro" id="IPR056924">
    <property type="entry name" value="SH3_Tf2-1"/>
</dbReference>
<dbReference type="Proteomes" id="UP000321393">
    <property type="component" value="Unassembled WGS sequence"/>
</dbReference>
<reference evidence="2 3" key="1">
    <citation type="submission" date="2019-08" db="EMBL/GenBank/DDBJ databases">
        <title>Draft genome sequences of two oriental melons (Cucumis melo L. var makuwa).</title>
        <authorList>
            <person name="Kwon S.-Y."/>
        </authorList>
    </citation>
    <scope>NUCLEOTIDE SEQUENCE [LARGE SCALE GENOMIC DNA]</scope>
    <source>
        <strain evidence="3">cv. SW 3</strain>
        <tissue evidence="2">Leaf</tissue>
    </source>
</reference>
<evidence type="ECO:0000313" key="2">
    <source>
        <dbReference type="EMBL" id="KAA0065317.1"/>
    </source>
</evidence>
<accession>A0A5A7VE02</accession>